<comment type="caution">
    <text evidence="1">The sequence shown here is derived from an EMBL/GenBank/DDBJ whole genome shotgun (WGS) entry which is preliminary data.</text>
</comment>
<name>V2Y0U8_9FIRM</name>
<evidence type="ECO:0000313" key="2">
    <source>
        <dbReference type="Proteomes" id="UP000018227"/>
    </source>
</evidence>
<dbReference type="Proteomes" id="UP000018227">
    <property type="component" value="Unassembled WGS sequence"/>
</dbReference>
<sequence length="47" mass="5633">MIIIRKLCCLRENNKINIKTFTPQTTDKKPVKPALTHKLRDLNLWRE</sequence>
<reference evidence="1 2" key="1">
    <citation type="submission" date="2013-06" db="EMBL/GenBank/DDBJ databases">
        <authorList>
            <person name="Weinstock G."/>
            <person name="Sodergren E."/>
            <person name="Clifton S."/>
            <person name="Fulton L."/>
            <person name="Fulton B."/>
            <person name="Courtney L."/>
            <person name="Fronick C."/>
            <person name="Harrison M."/>
            <person name="Strong C."/>
            <person name="Farmer C."/>
            <person name="Delahaunty K."/>
            <person name="Markovic C."/>
            <person name="Hall O."/>
            <person name="Minx P."/>
            <person name="Tomlinson C."/>
            <person name="Mitreva M."/>
            <person name="Nelson J."/>
            <person name="Hou S."/>
            <person name="Wollam A."/>
            <person name="Pepin K.H."/>
            <person name="Johnson M."/>
            <person name="Bhonagiri V."/>
            <person name="Nash W.E."/>
            <person name="Warren W."/>
            <person name="Chinwalla A."/>
            <person name="Mardis E.R."/>
            <person name="Wilson R.K."/>
        </authorList>
    </citation>
    <scope>NUCLEOTIDE SEQUENCE [LARGE SCALE GENOMIC DNA]</scope>
    <source>
        <strain evidence="1 2">ATCC 51271</strain>
    </source>
</reference>
<gene>
    <name evidence="1" type="ORF">GCWU0000282_003243</name>
</gene>
<keyword evidence="2" id="KW-1185">Reference proteome</keyword>
<evidence type="ECO:0000313" key="1">
    <source>
        <dbReference type="EMBL" id="ESL01682.1"/>
    </source>
</evidence>
<dbReference type="AlphaFoldDB" id="V2Y0U8"/>
<dbReference type="HOGENOM" id="CLU_3166042_0_0_9"/>
<accession>V2Y0U8</accession>
<dbReference type="STRING" id="592026.GCWU0000282_003243"/>
<organism evidence="1 2">
    <name type="scientific">Catonella morbi ATCC 51271</name>
    <dbReference type="NCBI Taxonomy" id="592026"/>
    <lineage>
        <taxon>Bacteria</taxon>
        <taxon>Bacillati</taxon>
        <taxon>Bacillota</taxon>
        <taxon>Clostridia</taxon>
        <taxon>Lachnospirales</taxon>
        <taxon>Lachnospiraceae</taxon>
        <taxon>Catonella</taxon>
    </lineage>
</organism>
<proteinExistence type="predicted"/>
<protein>
    <submittedName>
        <fullName evidence="1">Uncharacterized protein</fullName>
    </submittedName>
</protein>
<dbReference type="EMBL" id="ACIL03000021">
    <property type="protein sequence ID" value="ESL01682.1"/>
    <property type="molecule type" value="Genomic_DNA"/>
</dbReference>